<dbReference type="GO" id="GO:0005741">
    <property type="term" value="C:mitochondrial outer membrane"/>
    <property type="evidence" value="ECO:0007669"/>
    <property type="project" value="TreeGrafter"/>
</dbReference>
<name>A0A4Q9MVD8_9APHY</name>
<evidence type="ECO:0000256" key="3">
    <source>
        <dbReference type="ARBA" id="ARBA00022989"/>
    </source>
</evidence>
<dbReference type="Proteomes" id="UP000292957">
    <property type="component" value="Unassembled WGS sequence"/>
</dbReference>
<dbReference type="OrthoDB" id="413313at2759"/>
<evidence type="ECO:0000256" key="5">
    <source>
        <dbReference type="ARBA" id="ARBA00023136"/>
    </source>
</evidence>
<dbReference type="PANTHER" id="PTHR28234:SF1">
    <property type="entry name" value="NUCLEAR CONTROL OF ATPASE PROTEIN 2"/>
    <property type="match status" value="1"/>
</dbReference>
<dbReference type="Pfam" id="PF08637">
    <property type="entry name" value="NCA2"/>
    <property type="match status" value="1"/>
</dbReference>
<protein>
    <submittedName>
        <fullName evidence="6">NCA2-domain-containing protein</fullName>
    </submittedName>
</protein>
<gene>
    <name evidence="6" type="ORF">BD311DRAFT_751812</name>
</gene>
<keyword evidence="4" id="KW-0496">Mitochondrion</keyword>
<dbReference type="AlphaFoldDB" id="A0A4Q9MVD8"/>
<comment type="subcellular location">
    <subcellularLocation>
        <location evidence="1">Mitochondrion membrane</location>
        <topology evidence="1">Multi-pass membrane protein</topology>
    </subcellularLocation>
</comment>
<keyword evidence="3" id="KW-1133">Transmembrane helix</keyword>
<accession>A0A4Q9MVD8</accession>
<reference evidence="6" key="1">
    <citation type="submission" date="2019-01" db="EMBL/GenBank/DDBJ databases">
        <title>Draft genome sequences of three monokaryotic isolates of the white-rot basidiomycete fungus Dichomitus squalens.</title>
        <authorList>
            <consortium name="DOE Joint Genome Institute"/>
            <person name="Lopez S.C."/>
            <person name="Andreopoulos B."/>
            <person name="Pangilinan J."/>
            <person name="Lipzen A."/>
            <person name="Riley R."/>
            <person name="Ahrendt S."/>
            <person name="Ng V."/>
            <person name="Barry K."/>
            <person name="Daum C."/>
            <person name="Grigoriev I.V."/>
            <person name="Hilden K.S."/>
            <person name="Makela M.R."/>
            <person name="de Vries R.P."/>
        </authorList>
    </citation>
    <scope>NUCLEOTIDE SEQUENCE [LARGE SCALE GENOMIC DNA]</scope>
    <source>
        <strain evidence="6">OM18370.1</strain>
    </source>
</reference>
<keyword evidence="5" id="KW-0472">Membrane</keyword>
<organism evidence="6">
    <name type="scientific">Dichomitus squalens</name>
    <dbReference type="NCBI Taxonomy" id="114155"/>
    <lineage>
        <taxon>Eukaryota</taxon>
        <taxon>Fungi</taxon>
        <taxon>Dikarya</taxon>
        <taxon>Basidiomycota</taxon>
        <taxon>Agaricomycotina</taxon>
        <taxon>Agaricomycetes</taxon>
        <taxon>Polyporales</taxon>
        <taxon>Polyporaceae</taxon>
        <taxon>Dichomitus</taxon>
    </lineage>
</organism>
<dbReference type="PANTHER" id="PTHR28234">
    <property type="entry name" value="NUCLEAR CONTROL OF ATPASE PROTEIN 2"/>
    <property type="match status" value="1"/>
</dbReference>
<proteinExistence type="predicted"/>
<sequence length="678" mass="74927">MSTFVSHVVADLAQKALPTSAASASTERVQIASSQSKEALRTVFVKLEQSQSPQNIRECIDTLQNLEYHQQLLSAELVDGEEQSLRRAILGRLALGLYGQALTTFLDEASEAEAERQWWSDIVRSRRRAATYLLQTLPLRIVDVSNVVLSTLRTRNIPIHLSVLKPSSLRQLFPPTSTLRPNTLTLALFPHLHHEPYSISLTGAFHPLSAISISSSPTRTATSAYSACTQTLYGVARVCGTLATLPVELARSECSFKRKELTRIRDERAEVLGYLVGLRDRISDALETVDSDAALLELAQFVHYLQAVVSGQESAPYSDDVSPGRVLESLSLLANLTLPSHASLHSAEIKTGKLRRPSWLTLTWPQLVLLPPLALYGIRTAYASRATLEELARDALETMKGFWEDWILEPLRGIVRTVRAGRDDGVIVTKESVRADLDSLERMTLALAQDKLHYSSPQLEALSRQVQMGDLTAVMQIYEEDIKSPLRSAVQGTLLRSLFVQVQKAKVDIDMALSGIDKLLKSQELTFAFVGVAPALAIVYAAGSYLQRLWSGGKGRGRYGGKAKRMGVWAAVRRVDRLLTAQPKPHSSHTRPHRVAALQKSPATAVSPLTSGLLLLSVTQLRKYAETTLPANSRLREGFLEDVTDLEDPGLGRADKLRVVDRMWRSWGEPLGWNRVAD</sequence>
<keyword evidence="2" id="KW-0812">Transmembrane</keyword>
<evidence type="ECO:0000256" key="4">
    <source>
        <dbReference type="ARBA" id="ARBA00023128"/>
    </source>
</evidence>
<dbReference type="InterPro" id="IPR013946">
    <property type="entry name" value="NCA2-like"/>
</dbReference>
<evidence type="ECO:0000313" key="6">
    <source>
        <dbReference type="EMBL" id="TBU31879.1"/>
    </source>
</evidence>
<evidence type="ECO:0000256" key="2">
    <source>
        <dbReference type="ARBA" id="ARBA00022692"/>
    </source>
</evidence>
<evidence type="ECO:0000256" key="1">
    <source>
        <dbReference type="ARBA" id="ARBA00004225"/>
    </source>
</evidence>
<dbReference type="EMBL" id="ML143397">
    <property type="protein sequence ID" value="TBU31879.1"/>
    <property type="molecule type" value="Genomic_DNA"/>
</dbReference>